<accession>A0A0E0KDQ5</accession>
<dbReference type="AlphaFoldDB" id="A0A0E0KDQ5"/>
<dbReference type="Proteomes" id="UP000026962">
    <property type="component" value="Chromosome 3"/>
</dbReference>
<evidence type="ECO:0000313" key="3">
    <source>
        <dbReference type="Proteomes" id="UP000026962"/>
    </source>
</evidence>
<dbReference type="EnsemblPlants" id="OPUNC03G16680.1">
    <property type="protein sequence ID" value="OPUNC03G16680.1"/>
    <property type="gene ID" value="OPUNC03G16680"/>
</dbReference>
<proteinExistence type="predicted"/>
<protein>
    <recommendedName>
        <fullName evidence="1">Transposase MuDR plant domain-containing protein</fullName>
    </recommendedName>
</protein>
<reference evidence="2" key="1">
    <citation type="submission" date="2015-04" db="UniProtKB">
        <authorList>
            <consortium name="EnsemblPlants"/>
        </authorList>
    </citation>
    <scope>IDENTIFICATION</scope>
</reference>
<reference evidence="2" key="2">
    <citation type="submission" date="2018-05" db="EMBL/GenBank/DDBJ databases">
        <title>OpunRS2 (Oryza punctata Reference Sequence Version 2).</title>
        <authorList>
            <person name="Zhang J."/>
            <person name="Kudrna D."/>
            <person name="Lee S."/>
            <person name="Talag J."/>
            <person name="Welchert J."/>
            <person name="Wing R.A."/>
        </authorList>
    </citation>
    <scope>NUCLEOTIDE SEQUENCE [LARGE SCALE GENOMIC DNA]</scope>
</reference>
<dbReference type="InterPro" id="IPR004332">
    <property type="entry name" value="Transposase_MuDR"/>
</dbReference>
<evidence type="ECO:0000259" key="1">
    <source>
        <dbReference type="Pfam" id="PF03108"/>
    </source>
</evidence>
<evidence type="ECO:0000313" key="2">
    <source>
        <dbReference type="EnsemblPlants" id="OPUNC03G16680.1"/>
    </source>
</evidence>
<organism evidence="2">
    <name type="scientific">Oryza punctata</name>
    <name type="common">Red rice</name>
    <dbReference type="NCBI Taxonomy" id="4537"/>
    <lineage>
        <taxon>Eukaryota</taxon>
        <taxon>Viridiplantae</taxon>
        <taxon>Streptophyta</taxon>
        <taxon>Embryophyta</taxon>
        <taxon>Tracheophyta</taxon>
        <taxon>Spermatophyta</taxon>
        <taxon>Magnoliopsida</taxon>
        <taxon>Liliopsida</taxon>
        <taxon>Poales</taxon>
        <taxon>Poaceae</taxon>
        <taxon>BOP clade</taxon>
        <taxon>Oryzoideae</taxon>
        <taxon>Oryzeae</taxon>
        <taxon>Oryzinae</taxon>
        <taxon>Oryza</taxon>
    </lineage>
</organism>
<keyword evidence="3" id="KW-1185">Reference proteome</keyword>
<dbReference type="HOGENOM" id="CLU_074239_0_0_1"/>
<dbReference type="Gramene" id="OPUNC03G16680.1">
    <property type="protein sequence ID" value="OPUNC03G16680.1"/>
    <property type="gene ID" value="OPUNC03G16680"/>
</dbReference>
<name>A0A0E0KDQ5_ORYPU</name>
<dbReference type="Pfam" id="PF03108">
    <property type="entry name" value="DBD_Tnp_Mut"/>
    <property type="match status" value="1"/>
</dbReference>
<dbReference type="eggNOG" id="ENOG502R6PP">
    <property type="taxonomic scope" value="Eukaryota"/>
</dbReference>
<sequence>MKPSECPPWIDPGNAVRIVVKCALYVANLEYGLLPVSEQEHDWWVDRCKVYSLDKFCDDMTSKKVVYLGIEVVTKKGYKPTESYADPVESTTQGVSSVLSVDIDVPSIAEGGVISAKLTGQSIARCGDSCNHAPNAEESAILVDWGKLTIILDSLDGDAHVLLDEDELFDAMGFKAIDERAATEEEAALPVIPTEIQQDMIDAAIVVSDEVPADPELVWDRDDPPMEVGTKYPSMNEFRMAVKQHAIVHEFELETKKSDKDRFRGRCSAIGCPWKIRAKTQADKTIRVS</sequence>
<feature type="domain" description="Transposase MuDR plant" evidence="1">
    <location>
        <begin position="226"/>
        <end position="284"/>
    </location>
</feature>